<dbReference type="PANTHER" id="PTHR21356:SF1">
    <property type="entry name" value="ARMADILLO REPEAT-CONTAINING PROTEIN 2"/>
    <property type="match status" value="1"/>
</dbReference>
<proteinExistence type="predicted"/>
<accession>F0WZ32</accession>
<protein>
    <submittedName>
        <fullName evidence="2">Uncharacterized protein AlNc14C409G11440</fullName>
    </submittedName>
</protein>
<dbReference type="InterPro" id="IPR016024">
    <property type="entry name" value="ARM-type_fold"/>
</dbReference>
<feature type="compositionally biased region" description="Low complexity" evidence="1">
    <location>
        <begin position="92"/>
        <end position="111"/>
    </location>
</feature>
<feature type="region of interest" description="Disordered" evidence="1">
    <location>
        <begin position="42"/>
        <end position="150"/>
    </location>
</feature>
<dbReference type="Gene3D" id="1.25.10.10">
    <property type="entry name" value="Leucine-rich Repeat Variant"/>
    <property type="match status" value="2"/>
</dbReference>
<reference evidence="2" key="2">
    <citation type="submission" date="2011-02" db="EMBL/GenBank/DDBJ databases">
        <authorList>
            <person name="MacLean D."/>
        </authorList>
    </citation>
    <scope>NUCLEOTIDE SEQUENCE</scope>
</reference>
<feature type="compositionally biased region" description="Basic and acidic residues" evidence="1">
    <location>
        <begin position="78"/>
        <end position="89"/>
    </location>
</feature>
<name>F0WZ32_9STRA</name>
<dbReference type="AlphaFoldDB" id="F0WZ32"/>
<dbReference type="PANTHER" id="PTHR21356">
    <property type="entry name" value="ARMADILLO REPEAT CONTAINING 2"/>
    <property type="match status" value="1"/>
</dbReference>
<dbReference type="GO" id="GO:0044782">
    <property type="term" value="P:cilium organization"/>
    <property type="evidence" value="ECO:0007669"/>
    <property type="project" value="TreeGrafter"/>
</dbReference>
<dbReference type="HOGENOM" id="CLU_007173_1_0_1"/>
<dbReference type="EMBL" id="FR824452">
    <property type="protein sequence ID" value="CCA26747.1"/>
    <property type="molecule type" value="Genomic_DNA"/>
</dbReference>
<dbReference type="SUPFAM" id="SSF48371">
    <property type="entry name" value="ARM repeat"/>
    <property type="match status" value="2"/>
</dbReference>
<dbReference type="InterPro" id="IPR011989">
    <property type="entry name" value="ARM-like"/>
</dbReference>
<evidence type="ECO:0000313" key="2">
    <source>
        <dbReference type="EMBL" id="CCA26747.1"/>
    </source>
</evidence>
<organism evidence="2">
    <name type="scientific">Albugo laibachii Nc14</name>
    <dbReference type="NCBI Taxonomy" id="890382"/>
    <lineage>
        <taxon>Eukaryota</taxon>
        <taxon>Sar</taxon>
        <taxon>Stramenopiles</taxon>
        <taxon>Oomycota</taxon>
        <taxon>Peronosporomycetes</taxon>
        <taxon>Albuginales</taxon>
        <taxon>Albuginaceae</taxon>
        <taxon>Albugo</taxon>
    </lineage>
</organism>
<evidence type="ECO:0000256" key="1">
    <source>
        <dbReference type="SAM" id="MobiDB-lite"/>
    </source>
</evidence>
<dbReference type="InterPro" id="IPR038905">
    <property type="entry name" value="ARMC2"/>
</dbReference>
<gene>
    <name evidence="2" type="primary">AlNc14C409G11440</name>
    <name evidence="2" type="ORF">ALNC14_128910</name>
</gene>
<sequence>MDTFVARNGISYVISEVYLSVSLAFSLNADSFSLQARASLTKPSRPFTPLSNRRTLLHRDDNRSVPSVPRLPRQSHRVSKEHPPIHRENLPSSTTSTEKASASASYTSTYSDKSDETGRDGTGCNDSIDSGSEHEISSSGEGEKRGLDHDVPAPVSLNMMLSALYEQLSLLDDPDIDVRSPSAQLLELRKIASEFTQASLVEMAAQRSEHEKDNIQRLRYEACDIMLRLTLSKDNDSMEVFMSTFPSIIQLCTNTIDEMPAADHSINVCHSYDERESNVICVAKALFSLSKDAGNDRLFSVHYAESILSVTNVVSDRLGQNCEPTFPLKALLYAFGTLKNVANTDEKMQHILATSGAIGTFAKTLLWSKSSGWKNQILKTELVHCLIQTTSLLRTLIQKKRHLRQFDHAQVSQRLCDLAACCGDQIELLTNIFRILSNLTLHEPSRAQINGKACDNIAIFLKILRHCVRQQDVPDQDTNDRQLVHVTIVRVVVTLGNLSAGNDRNREIIYFECDGHEILLRSLRTLLQQLIEYLNHKSDNLKEETNAHDIMTDKLDLLIRLVRLLANLSINSSISAEVTADKRIVELVECLQAIQLDAGRREYEEELKCQQLDELMLNIVSCITNLSYHSCGRKYREDALGNQDWIYAYRLKVTSLLGRTLADVNDEAVMEAARAFGNFTRWEDVVAVTASNGILNDITQLLCSENLGIVHAACGALMNAALCSKARLLLIGNPSGCLQACEAVLLQKGQEADEYADLIANVCKTIFNLLCVPFDSEDVTQHDESVFQEAVCRFLTSESGETLTNAIQMLEHAENSMSERTRSILQPIVSHLNTKLGELGKN</sequence>
<feature type="compositionally biased region" description="Basic and acidic residues" evidence="1">
    <location>
        <begin position="131"/>
        <end position="150"/>
    </location>
</feature>
<reference evidence="2" key="1">
    <citation type="journal article" date="2011" name="PLoS Biol.">
        <title>Gene gain and loss during evolution of obligate parasitism in the white rust pathogen of Arabidopsis thaliana.</title>
        <authorList>
            <person name="Kemen E."/>
            <person name="Gardiner A."/>
            <person name="Schultz-Larsen T."/>
            <person name="Kemen A.C."/>
            <person name="Balmuth A.L."/>
            <person name="Robert-Seilaniantz A."/>
            <person name="Bailey K."/>
            <person name="Holub E."/>
            <person name="Studholme D.J."/>
            <person name="Maclean D."/>
            <person name="Jones J.D."/>
        </authorList>
    </citation>
    <scope>NUCLEOTIDE SEQUENCE</scope>
</reference>